<evidence type="ECO:0000259" key="1">
    <source>
        <dbReference type="Pfam" id="PF00188"/>
    </source>
</evidence>
<dbReference type="STRING" id="37658.SAMN05661086_01953"/>
<dbReference type="CDD" id="cd05379">
    <property type="entry name" value="CAP_bacterial"/>
    <property type="match status" value="1"/>
</dbReference>
<organism evidence="2 3">
    <name type="scientific">Anaeromicropila populeti</name>
    <dbReference type="NCBI Taxonomy" id="37658"/>
    <lineage>
        <taxon>Bacteria</taxon>
        <taxon>Bacillati</taxon>
        <taxon>Bacillota</taxon>
        <taxon>Clostridia</taxon>
        <taxon>Lachnospirales</taxon>
        <taxon>Lachnospiraceae</taxon>
        <taxon>Anaeromicropila</taxon>
    </lineage>
</organism>
<evidence type="ECO:0000313" key="3">
    <source>
        <dbReference type="Proteomes" id="UP000199659"/>
    </source>
</evidence>
<dbReference type="Pfam" id="PF00188">
    <property type="entry name" value="CAP"/>
    <property type="match status" value="1"/>
</dbReference>
<dbReference type="EMBL" id="FOYZ01000006">
    <property type="protein sequence ID" value="SFR81910.1"/>
    <property type="molecule type" value="Genomic_DNA"/>
</dbReference>
<dbReference type="InterPro" id="IPR014044">
    <property type="entry name" value="CAP_dom"/>
</dbReference>
<evidence type="ECO:0000313" key="2">
    <source>
        <dbReference type="EMBL" id="SFR81910.1"/>
    </source>
</evidence>
<keyword evidence="3" id="KW-1185">Reference proteome</keyword>
<dbReference type="PANTHER" id="PTHR31157">
    <property type="entry name" value="SCP DOMAIN-CONTAINING PROTEIN"/>
    <property type="match status" value="1"/>
</dbReference>
<dbReference type="InterPro" id="IPR013783">
    <property type="entry name" value="Ig-like_fold"/>
</dbReference>
<dbReference type="InterPro" id="IPR035940">
    <property type="entry name" value="CAP_sf"/>
</dbReference>
<proteinExistence type="predicted"/>
<dbReference type="AlphaFoldDB" id="A0A1I6JTQ7"/>
<dbReference type="Proteomes" id="UP000199659">
    <property type="component" value="Unassembled WGS sequence"/>
</dbReference>
<dbReference type="RefSeq" id="WP_092560490.1">
    <property type="nucleotide sequence ID" value="NZ_FOYZ01000006.1"/>
</dbReference>
<feature type="domain" description="SCP" evidence="1">
    <location>
        <begin position="249"/>
        <end position="362"/>
    </location>
</feature>
<protein>
    <submittedName>
        <fullName evidence="2">Uncharacterized conserved protein YkwD, contains CAP (CSP/antigen 5/PR1) domain</fullName>
    </submittedName>
</protein>
<dbReference type="InterPro" id="IPR036116">
    <property type="entry name" value="FN3_sf"/>
</dbReference>
<sequence length="364" mass="40096">MKKNMRWKRAFLIVLMSVALLNITTLISVNVDKVTVHAAAATKLNTPSITVLSRTPSTVNFTISKVTGASGYRVYRAASKAEAFVYIGKTTSLKYKDTKVSTSRTYYYKVRAYKTINGKTITSKYSAIKAAGKSMSKTTSITAKNSGSVNTITWSKVSNASLYNVYRSTSKTGGYRFIGASKTTAYKDSKISANTTYYYRMRGYRKSAGVKYYGLYSNVVSVTTGSTSSSPVSGNTSDNEAESYAKEVLDLVNKERTSRGLSELTTTTSLRDAANKRAVEIEQSFSHTRPNGTSPFTALEEYGVSYQAAGENIAYGQRTPAEVVEAWMNSEGHRKNILSESFGKMGVGYYKKNNTIYWVQLFTN</sequence>
<dbReference type="PANTHER" id="PTHR31157:SF1">
    <property type="entry name" value="SCP DOMAIN-CONTAINING PROTEIN"/>
    <property type="match status" value="1"/>
</dbReference>
<dbReference type="Gene3D" id="3.40.33.10">
    <property type="entry name" value="CAP"/>
    <property type="match status" value="1"/>
</dbReference>
<reference evidence="2 3" key="1">
    <citation type="submission" date="2016-10" db="EMBL/GenBank/DDBJ databases">
        <authorList>
            <person name="de Groot N.N."/>
        </authorList>
    </citation>
    <scope>NUCLEOTIDE SEQUENCE [LARGE SCALE GENOMIC DNA]</scope>
    <source>
        <strain evidence="2 3">743A</strain>
    </source>
</reference>
<dbReference type="OrthoDB" id="9783944at2"/>
<dbReference type="SUPFAM" id="SSF49265">
    <property type="entry name" value="Fibronectin type III"/>
    <property type="match status" value="2"/>
</dbReference>
<accession>A0A1I6JTQ7</accession>
<dbReference type="Gene3D" id="2.60.40.10">
    <property type="entry name" value="Immunoglobulins"/>
    <property type="match status" value="2"/>
</dbReference>
<dbReference type="SUPFAM" id="SSF55797">
    <property type="entry name" value="PR-1-like"/>
    <property type="match status" value="1"/>
</dbReference>
<name>A0A1I6JTQ7_9FIRM</name>
<gene>
    <name evidence="2" type="ORF">SAMN05661086_01953</name>
</gene>